<protein>
    <recommendedName>
        <fullName evidence="2">UPF0102 protein EDF62_1998</fullName>
    </recommendedName>
</protein>
<dbReference type="Gene3D" id="3.40.1350.10">
    <property type="match status" value="1"/>
</dbReference>
<dbReference type="CDD" id="cd20736">
    <property type="entry name" value="PoNe_Nuclease"/>
    <property type="match status" value="1"/>
</dbReference>
<dbReference type="NCBIfam" id="NF009154">
    <property type="entry name" value="PRK12497.3-3"/>
    <property type="match status" value="1"/>
</dbReference>
<dbReference type="HAMAP" id="MF_00048">
    <property type="entry name" value="UPF0102"/>
    <property type="match status" value="1"/>
</dbReference>
<comment type="caution">
    <text evidence="3">The sequence shown here is derived from an EMBL/GenBank/DDBJ whole genome shotgun (WGS) entry which is preliminary data.</text>
</comment>
<sequence length="144" mass="15890">MNPASSPQRPQRPHHAGALFAAPALEAAKQLTLGARGEAVAADFLATLGYRILDRNWHSRYGELDLVVRDGDALVAVEVKTRGGEKFGDPLTAITARKVGRLRRLLFEWVRTHQERSKELRIDAIGITILPGQQPQVDHLRGIS</sequence>
<dbReference type="Pfam" id="PF02021">
    <property type="entry name" value="UPF0102"/>
    <property type="match status" value="1"/>
</dbReference>
<reference evidence="3 4" key="1">
    <citation type="submission" date="2019-03" db="EMBL/GenBank/DDBJ databases">
        <title>Genomic analyses of the natural microbiome of Caenorhabditis elegans.</title>
        <authorList>
            <person name="Samuel B."/>
        </authorList>
    </citation>
    <scope>NUCLEOTIDE SEQUENCE [LARGE SCALE GENOMIC DNA]</scope>
    <source>
        <strain evidence="3 4">JUb18</strain>
    </source>
</reference>
<dbReference type="SUPFAM" id="SSF52980">
    <property type="entry name" value="Restriction endonuclease-like"/>
    <property type="match status" value="1"/>
</dbReference>
<keyword evidence="3" id="KW-0540">Nuclease</keyword>
<dbReference type="AlphaFoldDB" id="A0A4R6RWP3"/>
<comment type="similarity">
    <text evidence="1 2">Belongs to the UPF0102 family.</text>
</comment>
<accession>A0A4R6RWP3</accession>
<organism evidence="3 4">
    <name type="scientific">Leucobacter luti</name>
    <dbReference type="NCBI Taxonomy" id="340320"/>
    <lineage>
        <taxon>Bacteria</taxon>
        <taxon>Bacillati</taxon>
        <taxon>Actinomycetota</taxon>
        <taxon>Actinomycetes</taxon>
        <taxon>Micrococcales</taxon>
        <taxon>Microbacteriaceae</taxon>
        <taxon>Leucobacter</taxon>
    </lineage>
</organism>
<dbReference type="Proteomes" id="UP000295601">
    <property type="component" value="Unassembled WGS sequence"/>
</dbReference>
<dbReference type="PANTHER" id="PTHR34039">
    <property type="entry name" value="UPF0102 PROTEIN YRAN"/>
    <property type="match status" value="1"/>
</dbReference>
<keyword evidence="4" id="KW-1185">Reference proteome</keyword>
<evidence type="ECO:0000313" key="3">
    <source>
        <dbReference type="EMBL" id="TDP91383.1"/>
    </source>
</evidence>
<dbReference type="RefSeq" id="WP_133616893.1">
    <property type="nucleotide sequence ID" value="NZ_SNYA01000005.1"/>
</dbReference>
<evidence type="ECO:0000256" key="1">
    <source>
        <dbReference type="ARBA" id="ARBA00006738"/>
    </source>
</evidence>
<evidence type="ECO:0000313" key="4">
    <source>
        <dbReference type="Proteomes" id="UP000295601"/>
    </source>
</evidence>
<evidence type="ECO:0000256" key="2">
    <source>
        <dbReference type="HAMAP-Rule" id="MF_00048"/>
    </source>
</evidence>
<dbReference type="InterPro" id="IPR003509">
    <property type="entry name" value="UPF0102_YraN-like"/>
</dbReference>
<gene>
    <name evidence="3" type="ORF">EDF62_1998</name>
</gene>
<dbReference type="InterPro" id="IPR011335">
    <property type="entry name" value="Restrct_endonuc-II-like"/>
</dbReference>
<dbReference type="OrthoDB" id="9794876at2"/>
<dbReference type="InterPro" id="IPR011856">
    <property type="entry name" value="tRNA_endonuc-like_dom_sf"/>
</dbReference>
<keyword evidence="3" id="KW-0255">Endonuclease</keyword>
<dbReference type="PANTHER" id="PTHR34039:SF1">
    <property type="entry name" value="UPF0102 PROTEIN YRAN"/>
    <property type="match status" value="1"/>
</dbReference>
<dbReference type="EMBL" id="SNYA01000005">
    <property type="protein sequence ID" value="TDP91383.1"/>
    <property type="molecule type" value="Genomic_DNA"/>
</dbReference>
<name>A0A4R6RWP3_9MICO</name>
<proteinExistence type="inferred from homology"/>
<keyword evidence="3" id="KW-0378">Hydrolase</keyword>
<dbReference type="GO" id="GO:0003676">
    <property type="term" value="F:nucleic acid binding"/>
    <property type="evidence" value="ECO:0007669"/>
    <property type="project" value="InterPro"/>
</dbReference>
<dbReference type="GO" id="GO:0004519">
    <property type="term" value="F:endonuclease activity"/>
    <property type="evidence" value="ECO:0007669"/>
    <property type="project" value="UniProtKB-KW"/>
</dbReference>